<dbReference type="EMBL" id="BSXU01001163">
    <property type="protein sequence ID" value="GMG24480.1"/>
    <property type="molecule type" value="Genomic_DNA"/>
</dbReference>
<keyword evidence="7" id="KW-1185">Reference proteome</keyword>
<protein>
    <submittedName>
        <fullName evidence="6">Unnamed protein product</fullName>
    </submittedName>
</protein>
<dbReference type="FunFam" id="1.20.1250.20:FF:000224">
    <property type="entry name" value="MFS transporter, putative"/>
    <property type="match status" value="1"/>
</dbReference>
<dbReference type="AlphaFoldDB" id="A0A9W7DFV6"/>
<evidence type="ECO:0000256" key="5">
    <source>
        <dbReference type="SAM" id="Phobius"/>
    </source>
</evidence>
<evidence type="ECO:0000256" key="1">
    <source>
        <dbReference type="ARBA" id="ARBA00004141"/>
    </source>
</evidence>
<keyword evidence="4 5" id="KW-0472">Membrane</keyword>
<feature type="transmembrane region" description="Helical" evidence="5">
    <location>
        <begin position="218"/>
        <end position="239"/>
    </location>
</feature>
<evidence type="ECO:0000256" key="4">
    <source>
        <dbReference type="ARBA" id="ARBA00023136"/>
    </source>
</evidence>
<organism evidence="6 7">
    <name type="scientific">Ambrosiozyma monospora</name>
    <name type="common">Yeast</name>
    <name type="synonym">Endomycopsis monosporus</name>
    <dbReference type="NCBI Taxonomy" id="43982"/>
    <lineage>
        <taxon>Eukaryota</taxon>
        <taxon>Fungi</taxon>
        <taxon>Dikarya</taxon>
        <taxon>Ascomycota</taxon>
        <taxon>Saccharomycotina</taxon>
        <taxon>Pichiomycetes</taxon>
        <taxon>Pichiales</taxon>
        <taxon>Pichiaceae</taxon>
        <taxon>Ambrosiozyma</taxon>
    </lineage>
</organism>
<feature type="transmembrane region" description="Helical" evidence="5">
    <location>
        <begin position="451"/>
        <end position="471"/>
    </location>
</feature>
<accession>A0A9W7DFV6</accession>
<dbReference type="GO" id="GO:0022857">
    <property type="term" value="F:transmembrane transporter activity"/>
    <property type="evidence" value="ECO:0007669"/>
    <property type="project" value="InterPro"/>
</dbReference>
<dbReference type="Proteomes" id="UP001165063">
    <property type="component" value="Unassembled WGS sequence"/>
</dbReference>
<comment type="subcellular location">
    <subcellularLocation>
        <location evidence="1">Membrane</location>
        <topology evidence="1">Multi-pass membrane protein</topology>
    </subcellularLocation>
</comment>
<evidence type="ECO:0000256" key="3">
    <source>
        <dbReference type="ARBA" id="ARBA00022989"/>
    </source>
</evidence>
<dbReference type="OrthoDB" id="5215911at2759"/>
<reference evidence="6" key="1">
    <citation type="submission" date="2023-04" db="EMBL/GenBank/DDBJ databases">
        <title>Ambrosiozyma monospora NBRC 1965.</title>
        <authorList>
            <person name="Ichikawa N."/>
            <person name="Sato H."/>
            <person name="Tonouchi N."/>
        </authorList>
    </citation>
    <scope>NUCLEOTIDE SEQUENCE</scope>
    <source>
        <strain evidence="6">NBRC 1965</strain>
    </source>
</reference>
<feature type="transmembrane region" description="Helical" evidence="5">
    <location>
        <begin position="91"/>
        <end position="108"/>
    </location>
</feature>
<dbReference type="GO" id="GO:0005886">
    <property type="term" value="C:plasma membrane"/>
    <property type="evidence" value="ECO:0007669"/>
    <property type="project" value="TreeGrafter"/>
</dbReference>
<dbReference type="PANTHER" id="PTHR23502:SF34">
    <property type="entry name" value="PROTEIN HOL1"/>
    <property type="match status" value="1"/>
</dbReference>
<feature type="transmembrane region" description="Helical" evidence="5">
    <location>
        <begin position="245"/>
        <end position="268"/>
    </location>
</feature>
<evidence type="ECO:0000313" key="7">
    <source>
        <dbReference type="Proteomes" id="UP001165063"/>
    </source>
</evidence>
<evidence type="ECO:0000256" key="2">
    <source>
        <dbReference type="ARBA" id="ARBA00022692"/>
    </source>
</evidence>
<feature type="transmembrane region" description="Helical" evidence="5">
    <location>
        <begin position="366"/>
        <end position="390"/>
    </location>
</feature>
<keyword evidence="3 5" id="KW-1133">Transmembrane helix</keyword>
<evidence type="ECO:0000313" key="6">
    <source>
        <dbReference type="EMBL" id="GMG24480.1"/>
    </source>
</evidence>
<dbReference type="InterPro" id="IPR036259">
    <property type="entry name" value="MFS_trans_sf"/>
</dbReference>
<dbReference type="InterPro" id="IPR011701">
    <property type="entry name" value="MFS"/>
</dbReference>
<feature type="transmembrane region" description="Helical" evidence="5">
    <location>
        <begin position="545"/>
        <end position="568"/>
    </location>
</feature>
<feature type="transmembrane region" description="Helical" evidence="5">
    <location>
        <begin position="128"/>
        <end position="146"/>
    </location>
</feature>
<feature type="transmembrane region" description="Helical" evidence="5">
    <location>
        <begin position="517"/>
        <end position="539"/>
    </location>
</feature>
<dbReference type="PANTHER" id="PTHR23502">
    <property type="entry name" value="MAJOR FACILITATOR SUPERFAMILY"/>
    <property type="match status" value="1"/>
</dbReference>
<sequence>MPGVTSPKVSHTASLSYEDTDKYTNIYHPDYIPGTINILLDKIDVSQNQDIEATPSQPKQTLKTTENGIVLHPQPTESPNDPLNWSKWKKLYQFCLLTFITGFTAATANDAGAIQDSMNEIYDISYDAMNTGAGVLFATIALTTVILGPTSFLYGRKITYIICIAMGLIGAGWFASSKTTSDTIWSQLFVGASEACAEATVQLSIADMYFSHQLSWALTVYIIATSVGTYLGPLIAGFIVEGTTFRWVGWVALIISCILLVVIIFTQYETYFDRRKYMYSINGEKQDQIDAVVVGEKEKKDDTLTSSQSNSSSGQLDHPVNIVQDYGASEKKKTFWQNIAPITPSANLVGLGIKQYFERLFSMLRVFWFPPVVYSGILWGLQDAFLTFYLTTEDDQYYDPPFNYSNTGVALMNVPCAIGAFIGCLYAGIFSDQFVLWLAKRRGGIQEAEDYLWFLFALIVLCPVGLIIFAVGTDNLWSWKITYTLGLGLLGFSFGCAGDIAMAYLMASYPEMVLEGMIGVAFINNMIGCIFTFTCSPWLDAMGNTNTYIILACLQFAAVLFNIPFLLYGKRIRSWTKKYYISYVETRDGLKN</sequence>
<dbReference type="Pfam" id="PF07690">
    <property type="entry name" value="MFS_1"/>
    <property type="match status" value="1"/>
</dbReference>
<gene>
    <name evidence="6" type="ORF">Amon01_000294800</name>
</gene>
<feature type="transmembrane region" description="Helical" evidence="5">
    <location>
        <begin position="410"/>
        <end position="430"/>
    </location>
</feature>
<feature type="transmembrane region" description="Helical" evidence="5">
    <location>
        <begin position="483"/>
        <end position="505"/>
    </location>
</feature>
<name>A0A9W7DFV6_AMBMO</name>
<dbReference type="SUPFAM" id="SSF103473">
    <property type="entry name" value="MFS general substrate transporter"/>
    <property type="match status" value="1"/>
</dbReference>
<keyword evidence="2 5" id="KW-0812">Transmembrane</keyword>
<feature type="transmembrane region" description="Helical" evidence="5">
    <location>
        <begin position="158"/>
        <end position="176"/>
    </location>
</feature>
<dbReference type="Gene3D" id="1.20.1250.20">
    <property type="entry name" value="MFS general substrate transporter like domains"/>
    <property type="match status" value="1"/>
</dbReference>
<proteinExistence type="predicted"/>
<dbReference type="GO" id="GO:0000324">
    <property type="term" value="C:fungal-type vacuole"/>
    <property type="evidence" value="ECO:0007669"/>
    <property type="project" value="TreeGrafter"/>
</dbReference>
<comment type="caution">
    <text evidence="6">The sequence shown here is derived from an EMBL/GenBank/DDBJ whole genome shotgun (WGS) entry which is preliminary data.</text>
</comment>